<sequence>SSLQDQVFVLCLAQRGFPSDWTLHWEVDGFQVSGGSGGLEEVSGPGTLMGDGLYTWTSTLKIPAVHWRKTVSVTCQASQGSQTPVRQTLRREQCQQP</sequence>
<proteinExistence type="predicted"/>
<reference evidence="3" key="3">
    <citation type="submission" date="2025-09" db="UniProtKB">
        <authorList>
            <consortium name="Ensembl"/>
        </authorList>
    </citation>
    <scope>IDENTIFICATION</scope>
</reference>
<evidence type="ECO:0000259" key="2">
    <source>
        <dbReference type="PROSITE" id="PS50835"/>
    </source>
</evidence>
<dbReference type="InterPro" id="IPR007110">
    <property type="entry name" value="Ig-like_dom"/>
</dbReference>
<protein>
    <recommendedName>
        <fullName evidence="2">Ig-like domain-containing protein</fullName>
    </recommendedName>
</protein>
<dbReference type="Proteomes" id="UP000472267">
    <property type="component" value="Chromosome 15"/>
</dbReference>
<dbReference type="Pfam" id="PF07654">
    <property type="entry name" value="C1-set"/>
    <property type="match status" value="1"/>
</dbReference>
<evidence type="ECO:0000313" key="3">
    <source>
        <dbReference type="Ensembl" id="ENSSFAP00005037765.1"/>
    </source>
</evidence>
<evidence type="ECO:0000256" key="1">
    <source>
        <dbReference type="SAM" id="MobiDB-lite"/>
    </source>
</evidence>
<dbReference type="InParanoid" id="A0A672I9Y0"/>
<reference evidence="3" key="1">
    <citation type="submission" date="2019-06" db="EMBL/GenBank/DDBJ databases">
        <authorList>
            <consortium name="Wellcome Sanger Institute Data Sharing"/>
        </authorList>
    </citation>
    <scope>NUCLEOTIDE SEQUENCE [LARGE SCALE GENOMIC DNA]</scope>
</reference>
<name>A0A672I9Y0_SALFA</name>
<dbReference type="SUPFAM" id="SSF48726">
    <property type="entry name" value="Immunoglobulin"/>
    <property type="match status" value="1"/>
</dbReference>
<dbReference type="PROSITE" id="PS50835">
    <property type="entry name" value="IG_LIKE"/>
    <property type="match status" value="1"/>
</dbReference>
<dbReference type="InterPro" id="IPR003597">
    <property type="entry name" value="Ig_C1-set"/>
</dbReference>
<evidence type="ECO:0000313" key="4">
    <source>
        <dbReference type="Proteomes" id="UP000472267"/>
    </source>
</evidence>
<dbReference type="AlphaFoldDB" id="A0A672I9Y0"/>
<dbReference type="InterPro" id="IPR036179">
    <property type="entry name" value="Ig-like_dom_sf"/>
</dbReference>
<organism evidence="3 4">
    <name type="scientific">Salarias fasciatus</name>
    <name type="common">Jewelled blenny</name>
    <name type="synonym">Blennius fasciatus</name>
    <dbReference type="NCBI Taxonomy" id="181472"/>
    <lineage>
        <taxon>Eukaryota</taxon>
        <taxon>Metazoa</taxon>
        <taxon>Chordata</taxon>
        <taxon>Craniata</taxon>
        <taxon>Vertebrata</taxon>
        <taxon>Euteleostomi</taxon>
        <taxon>Actinopterygii</taxon>
        <taxon>Neopterygii</taxon>
        <taxon>Teleostei</taxon>
        <taxon>Neoteleostei</taxon>
        <taxon>Acanthomorphata</taxon>
        <taxon>Ovalentaria</taxon>
        <taxon>Blenniimorphae</taxon>
        <taxon>Blenniiformes</taxon>
        <taxon>Blennioidei</taxon>
        <taxon>Blenniidae</taxon>
        <taxon>Salariinae</taxon>
        <taxon>Salarias</taxon>
    </lineage>
</organism>
<dbReference type="InterPro" id="IPR013783">
    <property type="entry name" value="Ig-like_fold"/>
</dbReference>
<reference evidence="3" key="2">
    <citation type="submission" date="2025-08" db="UniProtKB">
        <authorList>
            <consortium name="Ensembl"/>
        </authorList>
    </citation>
    <scope>IDENTIFICATION</scope>
</reference>
<feature type="domain" description="Ig-like" evidence="2">
    <location>
        <begin position="1"/>
        <end position="86"/>
    </location>
</feature>
<dbReference type="CDD" id="cd00098">
    <property type="entry name" value="IgC1"/>
    <property type="match status" value="1"/>
</dbReference>
<dbReference type="Gene3D" id="2.60.40.10">
    <property type="entry name" value="Immunoglobulins"/>
    <property type="match status" value="1"/>
</dbReference>
<dbReference type="Ensembl" id="ENSSFAT00005039166.1">
    <property type="protein sequence ID" value="ENSSFAP00005037765.1"/>
    <property type="gene ID" value="ENSSFAG00005018992.1"/>
</dbReference>
<keyword evidence="4" id="KW-1185">Reference proteome</keyword>
<feature type="region of interest" description="Disordered" evidence="1">
    <location>
        <begin position="78"/>
        <end position="97"/>
    </location>
</feature>
<accession>A0A672I9Y0</accession>